<dbReference type="AlphaFoldDB" id="H6LAR4"/>
<keyword evidence="1" id="KW-0812">Transmembrane</keyword>
<gene>
    <name evidence="2" type="ordered locus">SGRA_2929</name>
</gene>
<keyword evidence="1" id="KW-1133">Transmembrane helix</keyword>
<evidence type="ECO:0000313" key="3">
    <source>
        <dbReference type="Proteomes" id="UP000007519"/>
    </source>
</evidence>
<name>H6LAR4_SAPGL</name>
<protein>
    <recommendedName>
        <fullName evidence="4">Transmembrane protein</fullName>
    </recommendedName>
</protein>
<feature type="transmembrane region" description="Helical" evidence="1">
    <location>
        <begin position="21"/>
        <end position="44"/>
    </location>
</feature>
<keyword evidence="1" id="KW-0472">Membrane</keyword>
<keyword evidence="3" id="KW-1185">Reference proteome</keyword>
<evidence type="ECO:0000256" key="1">
    <source>
        <dbReference type="SAM" id="Phobius"/>
    </source>
</evidence>
<reference evidence="2 3" key="1">
    <citation type="journal article" date="2012" name="Stand. Genomic Sci.">
        <title>Complete genome sequencing and analysis of Saprospira grandis str. Lewin, a predatory marine bacterium.</title>
        <authorList>
            <person name="Saw J.H."/>
            <person name="Yuryev A."/>
            <person name="Kanbe M."/>
            <person name="Hou S."/>
            <person name="Young A.G."/>
            <person name="Aizawa S."/>
            <person name="Alam M."/>
        </authorList>
    </citation>
    <scope>NUCLEOTIDE SEQUENCE [LARGE SCALE GENOMIC DNA]</scope>
    <source>
        <strain evidence="2 3">Lewin</strain>
    </source>
</reference>
<sequence length="106" mass="11952">MYLESENTKFIRLQPSKKGKAHFFFAFLKNYCLSVFYALFYSLFFGAAHSLRSGRAIAQLAGLLGPAALRALVCRLWRPCSSPSARFNRAALAIICYEFSARLAIF</sequence>
<accession>H6LAR4</accession>
<dbReference type="EMBL" id="CP002831">
    <property type="protein sequence ID" value="AFC25657.1"/>
    <property type="molecule type" value="Genomic_DNA"/>
</dbReference>
<dbReference type="HOGENOM" id="CLU_2221379_0_0_10"/>
<organism evidence="2 3">
    <name type="scientific">Saprospira grandis (strain Lewin)</name>
    <dbReference type="NCBI Taxonomy" id="984262"/>
    <lineage>
        <taxon>Bacteria</taxon>
        <taxon>Pseudomonadati</taxon>
        <taxon>Bacteroidota</taxon>
        <taxon>Saprospiria</taxon>
        <taxon>Saprospirales</taxon>
        <taxon>Saprospiraceae</taxon>
        <taxon>Saprospira</taxon>
    </lineage>
</organism>
<dbReference type="STRING" id="984262.SGRA_2929"/>
<evidence type="ECO:0000313" key="2">
    <source>
        <dbReference type="EMBL" id="AFC25657.1"/>
    </source>
</evidence>
<evidence type="ECO:0008006" key="4">
    <source>
        <dbReference type="Google" id="ProtNLM"/>
    </source>
</evidence>
<dbReference type="Proteomes" id="UP000007519">
    <property type="component" value="Chromosome"/>
</dbReference>
<proteinExistence type="predicted"/>
<dbReference type="KEGG" id="sgn:SGRA_2929"/>